<dbReference type="PROSITE" id="PS50157">
    <property type="entry name" value="ZINC_FINGER_C2H2_2"/>
    <property type="match status" value="2"/>
</dbReference>
<name>A0ABR3BY08_9TREE</name>
<evidence type="ECO:0000256" key="5">
    <source>
        <dbReference type="PROSITE-ProRule" id="PRU00042"/>
    </source>
</evidence>
<dbReference type="Pfam" id="PF00096">
    <property type="entry name" value="zf-C2H2"/>
    <property type="match status" value="2"/>
</dbReference>
<dbReference type="PANTHER" id="PTHR24408">
    <property type="entry name" value="ZINC FINGER PROTEIN"/>
    <property type="match status" value="1"/>
</dbReference>
<proteinExistence type="predicted"/>
<dbReference type="SUPFAM" id="SSF57667">
    <property type="entry name" value="beta-beta-alpha zinc fingers"/>
    <property type="match status" value="1"/>
</dbReference>
<dbReference type="RefSeq" id="XP_066614913.1">
    <property type="nucleotide sequence ID" value="XM_066757444.1"/>
</dbReference>
<dbReference type="GeneID" id="91989798"/>
<sequence length="604" mass="64742">MNGIHHQVAAAYEGRTEEGRVDPYPQQQHYPTSVQPSFQPPPPLSPPSSSPFAFAPPPLGNTLPPVGTSRPPLMSHHSDPPPIAQPLSYSFMKQQQQQPPPAPHHGSYPYATSIPMSYRSYSGDDRNSPQSLNGRAPALSNLSTHSGSVSAQSSPLPSNIQYQRPMVPGSYEAPMGQTLPGSNRTAVHPQGYYTPGYSSPLSTEMPRSLSYPSGYPQPYTYMPSMTSTSFHPSIPGYTPLTRHHTLGSGSSYAFGSRQPVQDRPFKCDECLQSFNRNHDLKRHKRIHLSIKPFGCEKCGKTFSRKDALRRHWLVKGCRGAEGATAPIVPLYPLSASSSQPPTLSPPTPTTLVSPIEQLKGNPITGSSSSSRSSTALPPLSSLPQHQSADQSQIILTPCEPSGLELAQATTPVTQIAIKTVDPAVGNVDVGSGSGSAGSMGEGFAPEDFDSAVQVKLASVTSTDAKSNVSPFSRTGTSPPESIHPHPYRRSTLTLAPDGTGPSPSSSYKDTMAFAQNSLGADGKPVFITPFTQTAQSFAVHQQGMNVNQTSSEATAMERQASSDTMPETWQRWHRPSFPFPAPPGISYTFDPSSPIEARGPSFTQ</sequence>
<reference evidence="8 9" key="2">
    <citation type="submission" date="2024-01" db="EMBL/GenBank/DDBJ databases">
        <title>Comparative genomics of Cryptococcus and Kwoniella reveals pathogenesis evolution and contrasting modes of karyotype evolution via chromosome fusion or intercentromeric recombination.</title>
        <authorList>
            <person name="Coelho M.A."/>
            <person name="David-Palma M."/>
            <person name="Shea T."/>
            <person name="Bowers K."/>
            <person name="Mcginley-Smith S."/>
            <person name="Mohammad A.W."/>
            <person name="Gnirke A."/>
            <person name="Yurkov A.M."/>
            <person name="Nowrousian M."/>
            <person name="Sun S."/>
            <person name="Cuomo C.A."/>
            <person name="Heitman J."/>
        </authorList>
    </citation>
    <scope>NUCLEOTIDE SEQUENCE [LARGE SCALE GENOMIC DNA]</scope>
    <source>
        <strain evidence="8 9">IND107</strain>
    </source>
</reference>
<dbReference type="EMBL" id="ATAM02000004">
    <property type="protein sequence ID" value="KAL0250726.1"/>
    <property type="molecule type" value="Genomic_DNA"/>
</dbReference>
<feature type="compositionally biased region" description="Polar residues" evidence="6">
    <location>
        <begin position="552"/>
        <end position="567"/>
    </location>
</feature>
<dbReference type="PANTHER" id="PTHR24408:SF58">
    <property type="entry name" value="TRANSCRIPTION FACTOR (TFIIIA), PUTATIVE (AFU_ORTHOLOGUE AFUA_1G05150)-RELATED"/>
    <property type="match status" value="1"/>
</dbReference>
<evidence type="ECO:0000256" key="6">
    <source>
        <dbReference type="SAM" id="MobiDB-lite"/>
    </source>
</evidence>
<keyword evidence="9" id="KW-1185">Reference proteome</keyword>
<keyword evidence="4" id="KW-0862">Zinc</keyword>
<feature type="region of interest" description="Disordered" evidence="6">
    <location>
        <begin position="462"/>
        <end position="505"/>
    </location>
</feature>
<feature type="region of interest" description="Disordered" evidence="6">
    <location>
        <begin position="335"/>
        <end position="388"/>
    </location>
</feature>
<keyword evidence="2" id="KW-0677">Repeat</keyword>
<dbReference type="InterPro" id="IPR013087">
    <property type="entry name" value="Znf_C2H2_type"/>
</dbReference>
<comment type="caution">
    <text evidence="8">The sequence shown here is derived from an EMBL/GenBank/DDBJ whole genome shotgun (WGS) entry which is preliminary data.</text>
</comment>
<dbReference type="SMART" id="SM00355">
    <property type="entry name" value="ZnF_C2H2"/>
    <property type="match status" value="2"/>
</dbReference>
<dbReference type="PROSITE" id="PS00028">
    <property type="entry name" value="ZINC_FINGER_C2H2_1"/>
    <property type="match status" value="1"/>
</dbReference>
<organism evidence="8 9">
    <name type="scientific">Cryptococcus tetragattii IND107</name>
    <dbReference type="NCBI Taxonomy" id="1296105"/>
    <lineage>
        <taxon>Eukaryota</taxon>
        <taxon>Fungi</taxon>
        <taxon>Dikarya</taxon>
        <taxon>Basidiomycota</taxon>
        <taxon>Agaricomycotina</taxon>
        <taxon>Tremellomycetes</taxon>
        <taxon>Tremellales</taxon>
        <taxon>Cryptococcaceae</taxon>
        <taxon>Cryptococcus</taxon>
        <taxon>Cryptococcus gattii species complex</taxon>
    </lineage>
</organism>
<dbReference type="InterPro" id="IPR036236">
    <property type="entry name" value="Znf_C2H2_sf"/>
</dbReference>
<evidence type="ECO:0000313" key="9">
    <source>
        <dbReference type="Proteomes" id="UP000054399"/>
    </source>
</evidence>
<feature type="domain" description="C2H2-type" evidence="7">
    <location>
        <begin position="293"/>
        <end position="311"/>
    </location>
</feature>
<feature type="region of interest" description="Disordered" evidence="6">
    <location>
        <begin position="1"/>
        <end position="159"/>
    </location>
</feature>
<dbReference type="Proteomes" id="UP000054399">
    <property type="component" value="Unassembled WGS sequence"/>
</dbReference>
<feature type="compositionally biased region" description="Polar residues" evidence="6">
    <location>
        <begin position="25"/>
        <end position="34"/>
    </location>
</feature>
<evidence type="ECO:0000256" key="3">
    <source>
        <dbReference type="ARBA" id="ARBA00022771"/>
    </source>
</evidence>
<feature type="compositionally biased region" description="Low complexity" evidence="6">
    <location>
        <begin position="366"/>
        <end position="383"/>
    </location>
</feature>
<protein>
    <recommendedName>
        <fullName evidence="7">C2H2-type domain-containing protein</fullName>
    </recommendedName>
</protein>
<feature type="region of interest" description="Disordered" evidence="6">
    <location>
        <begin position="552"/>
        <end position="604"/>
    </location>
</feature>
<evidence type="ECO:0000256" key="2">
    <source>
        <dbReference type="ARBA" id="ARBA00022737"/>
    </source>
</evidence>
<evidence type="ECO:0000256" key="4">
    <source>
        <dbReference type="ARBA" id="ARBA00022833"/>
    </source>
</evidence>
<feature type="compositionally biased region" description="Polar residues" evidence="6">
    <location>
        <begin position="140"/>
        <end position="159"/>
    </location>
</feature>
<feature type="compositionally biased region" description="Polar residues" evidence="6">
    <location>
        <begin position="462"/>
        <end position="479"/>
    </location>
</feature>
<feature type="domain" description="C2H2-type" evidence="7">
    <location>
        <begin position="265"/>
        <end position="292"/>
    </location>
</feature>
<keyword evidence="1" id="KW-0479">Metal-binding</keyword>
<feature type="compositionally biased region" description="Pro residues" evidence="6">
    <location>
        <begin position="38"/>
        <end position="59"/>
    </location>
</feature>
<accession>A0ABR3BY08</accession>
<gene>
    <name evidence="8" type="ORF">I308_102942</name>
</gene>
<evidence type="ECO:0000256" key="1">
    <source>
        <dbReference type="ARBA" id="ARBA00022723"/>
    </source>
</evidence>
<evidence type="ECO:0000313" key="8">
    <source>
        <dbReference type="EMBL" id="KAL0250726.1"/>
    </source>
</evidence>
<keyword evidence="3 5" id="KW-0863">Zinc-finger</keyword>
<reference evidence="9" key="1">
    <citation type="submission" date="2015-01" db="EMBL/GenBank/DDBJ databases">
        <title>The Genome Sequence of Cryptococcus gattii MMRL2647.</title>
        <authorList>
            <consortium name="The Broad Institute Genomics Platform"/>
            <person name="Cuomo C."/>
            <person name="Litvintseva A."/>
            <person name="Chen Y."/>
            <person name="Heitman J."/>
            <person name="Sun S."/>
            <person name="Springer D."/>
            <person name="Dromer F."/>
            <person name="Young S."/>
            <person name="Zeng Q."/>
            <person name="Gargeya S."/>
            <person name="Abouelleil A."/>
            <person name="Alvarado L."/>
            <person name="Chapman S.B."/>
            <person name="Gainer-Dewar J."/>
            <person name="Goldberg J."/>
            <person name="Griggs A."/>
            <person name="Gujja S."/>
            <person name="Hansen M."/>
            <person name="Howarth C."/>
            <person name="Imamovic A."/>
            <person name="Larimer J."/>
            <person name="Murphy C."/>
            <person name="Naylor J."/>
            <person name="Pearson M."/>
            <person name="Priest M."/>
            <person name="Roberts A."/>
            <person name="Saif S."/>
            <person name="Shea T."/>
            <person name="Sykes S."/>
            <person name="Wortman J."/>
            <person name="Nusbaum C."/>
            <person name="Birren B."/>
        </authorList>
    </citation>
    <scope>NUCLEOTIDE SEQUENCE [LARGE SCALE GENOMIC DNA]</scope>
    <source>
        <strain evidence="9">IND107</strain>
    </source>
</reference>
<dbReference type="Gene3D" id="3.30.160.60">
    <property type="entry name" value="Classic Zinc Finger"/>
    <property type="match status" value="2"/>
</dbReference>
<evidence type="ECO:0000259" key="7">
    <source>
        <dbReference type="PROSITE" id="PS50157"/>
    </source>
</evidence>